<sequence>MLCMHTSINIKRHSSRWLLNGHSNRLWNFYCPVGIKCYGDDDDDDGNEDDGDVESRAWKKGKKEEVGTKLHALYFCLQTI</sequence>
<dbReference type="Proteomes" id="UP000267606">
    <property type="component" value="Unassembled WGS sequence"/>
</dbReference>
<evidence type="ECO:0000313" key="2">
    <source>
        <dbReference type="Proteomes" id="UP000267606"/>
    </source>
</evidence>
<evidence type="ECO:0000313" key="1">
    <source>
        <dbReference type="EMBL" id="VDO36219.1"/>
    </source>
</evidence>
<dbReference type="EMBL" id="UZAJ01002218">
    <property type="protein sequence ID" value="VDO36219.1"/>
    <property type="molecule type" value="Genomic_DNA"/>
</dbReference>
<organism evidence="3">
    <name type="scientific">Onchocerca flexuosa</name>
    <dbReference type="NCBI Taxonomy" id="387005"/>
    <lineage>
        <taxon>Eukaryota</taxon>
        <taxon>Metazoa</taxon>
        <taxon>Ecdysozoa</taxon>
        <taxon>Nematoda</taxon>
        <taxon>Chromadorea</taxon>
        <taxon>Rhabditida</taxon>
        <taxon>Spirurina</taxon>
        <taxon>Spiruromorpha</taxon>
        <taxon>Filarioidea</taxon>
        <taxon>Onchocercidae</taxon>
        <taxon>Onchocerca</taxon>
    </lineage>
</organism>
<reference evidence="3" key="1">
    <citation type="submission" date="2016-06" db="UniProtKB">
        <authorList>
            <consortium name="WormBaseParasite"/>
        </authorList>
    </citation>
    <scope>IDENTIFICATION</scope>
</reference>
<gene>
    <name evidence="1" type="ORF">OFLC_LOCUS3356</name>
</gene>
<protein>
    <submittedName>
        <fullName evidence="3">Ovule protein</fullName>
    </submittedName>
</protein>
<keyword evidence="2" id="KW-1185">Reference proteome</keyword>
<name>A0A183H791_9BILA</name>
<dbReference type="WBParaSite" id="OFLC_0000335201-mRNA-1">
    <property type="protein sequence ID" value="OFLC_0000335201-mRNA-1"/>
    <property type="gene ID" value="OFLC_0000335201"/>
</dbReference>
<proteinExistence type="predicted"/>
<evidence type="ECO:0000313" key="3">
    <source>
        <dbReference type="WBParaSite" id="OFLC_0000335201-mRNA-1"/>
    </source>
</evidence>
<accession>A0A183H791</accession>
<dbReference type="AlphaFoldDB" id="A0A183H791"/>
<reference evidence="1 2" key="2">
    <citation type="submission" date="2018-11" db="EMBL/GenBank/DDBJ databases">
        <authorList>
            <consortium name="Pathogen Informatics"/>
        </authorList>
    </citation>
    <scope>NUCLEOTIDE SEQUENCE [LARGE SCALE GENOMIC DNA]</scope>
</reference>